<feature type="non-terminal residue" evidence="2">
    <location>
        <position position="1"/>
    </location>
</feature>
<evidence type="ECO:0000313" key="2">
    <source>
        <dbReference type="EMBL" id="CAA9309134.1"/>
    </source>
</evidence>
<feature type="compositionally biased region" description="Basic residues" evidence="1">
    <location>
        <begin position="100"/>
        <end position="124"/>
    </location>
</feature>
<name>A0A6J4KML8_9ACTN</name>
<proteinExistence type="predicted"/>
<protein>
    <submittedName>
        <fullName evidence="2">Uncharacterized protein</fullName>
    </submittedName>
</protein>
<sequence length="124" mass="12907">ADRDSSADPCRPRRLLPIGDRQRARRRGQRGAGAGLQGARGPHPREAGVADRRRGRRRCLRVRSGCTGAPVPADGVPPPAAAGRGGPGQPGAAWSLGVLPHRRGHAAGRRGGCHAGPVRHPRAV</sequence>
<feature type="compositionally biased region" description="Basic and acidic residues" evidence="1">
    <location>
        <begin position="43"/>
        <end position="52"/>
    </location>
</feature>
<evidence type="ECO:0000256" key="1">
    <source>
        <dbReference type="SAM" id="MobiDB-lite"/>
    </source>
</evidence>
<accession>A0A6J4KML8</accession>
<dbReference type="EMBL" id="CADCTT010000220">
    <property type="protein sequence ID" value="CAA9309134.1"/>
    <property type="molecule type" value="Genomic_DNA"/>
</dbReference>
<gene>
    <name evidence="2" type="ORF">AVDCRST_MAG61-1591</name>
</gene>
<feature type="non-terminal residue" evidence="2">
    <location>
        <position position="124"/>
    </location>
</feature>
<feature type="region of interest" description="Disordered" evidence="1">
    <location>
        <begin position="1"/>
        <end position="124"/>
    </location>
</feature>
<organism evidence="2">
    <name type="scientific">uncultured Friedmanniella sp</name>
    <dbReference type="NCBI Taxonomy" id="335381"/>
    <lineage>
        <taxon>Bacteria</taxon>
        <taxon>Bacillati</taxon>
        <taxon>Actinomycetota</taxon>
        <taxon>Actinomycetes</taxon>
        <taxon>Propionibacteriales</taxon>
        <taxon>Nocardioidaceae</taxon>
        <taxon>Friedmanniella</taxon>
        <taxon>environmental samples</taxon>
    </lineage>
</organism>
<dbReference type="AlphaFoldDB" id="A0A6J4KML8"/>
<reference evidence="2" key="1">
    <citation type="submission" date="2020-02" db="EMBL/GenBank/DDBJ databases">
        <authorList>
            <person name="Meier V. D."/>
        </authorList>
    </citation>
    <scope>NUCLEOTIDE SEQUENCE</scope>
    <source>
        <strain evidence="2">AVDCRST_MAG61</strain>
    </source>
</reference>